<dbReference type="SMART" id="SM00895">
    <property type="entry name" value="FCD"/>
    <property type="match status" value="1"/>
</dbReference>
<evidence type="ECO:0000259" key="5">
    <source>
        <dbReference type="PROSITE" id="PS50949"/>
    </source>
</evidence>
<dbReference type="GO" id="GO:0003677">
    <property type="term" value="F:DNA binding"/>
    <property type="evidence" value="ECO:0007669"/>
    <property type="project" value="UniProtKB-KW"/>
</dbReference>
<dbReference type="CDD" id="cd07377">
    <property type="entry name" value="WHTH_GntR"/>
    <property type="match status" value="1"/>
</dbReference>
<feature type="region of interest" description="Disordered" evidence="4">
    <location>
        <begin position="210"/>
        <end position="231"/>
    </location>
</feature>
<protein>
    <submittedName>
        <fullName evidence="6">GntR family transcriptional regulator</fullName>
    </submittedName>
</protein>
<proteinExistence type="predicted"/>
<dbReference type="InterPro" id="IPR008920">
    <property type="entry name" value="TF_FadR/GntR_C"/>
</dbReference>
<gene>
    <name evidence="6" type="ORF">CSW57_12720</name>
</gene>
<evidence type="ECO:0000256" key="4">
    <source>
        <dbReference type="SAM" id="MobiDB-lite"/>
    </source>
</evidence>
<dbReference type="GO" id="GO:0003700">
    <property type="term" value="F:DNA-binding transcription factor activity"/>
    <property type="evidence" value="ECO:0007669"/>
    <property type="project" value="InterPro"/>
</dbReference>
<evidence type="ECO:0000256" key="2">
    <source>
        <dbReference type="ARBA" id="ARBA00023125"/>
    </source>
</evidence>
<keyword evidence="1" id="KW-0805">Transcription regulation</keyword>
<name>A0A2G3PMT5_WILMA</name>
<dbReference type="PANTHER" id="PTHR43537">
    <property type="entry name" value="TRANSCRIPTIONAL REGULATOR, GNTR FAMILY"/>
    <property type="match status" value="1"/>
</dbReference>
<dbReference type="SMART" id="SM00345">
    <property type="entry name" value="HTH_GNTR"/>
    <property type="match status" value="1"/>
</dbReference>
<dbReference type="Pfam" id="PF07729">
    <property type="entry name" value="FCD"/>
    <property type="match status" value="1"/>
</dbReference>
<evidence type="ECO:0000256" key="3">
    <source>
        <dbReference type="ARBA" id="ARBA00023163"/>
    </source>
</evidence>
<sequence>MGDGSGKPAVSRAATRVVVELERMIVTGELLPGHPIRQELMAERLGVSRVPVREGLRQLTSEGLVQHEHNVGYTVARLNQSEFDQIYLMRAAFEREVLAVLPRLDNAALDEIRKLRDLVEEAAEAADILEMRLRNQRFHFAVFERSPLSLVVAELRRLWNLAMPYHAAYLYDPGVRRKVCDEHDDMVDALVAGDNNRLIELMNVHRKGGETSTGVMLGTTTPRSMDERPEQ</sequence>
<dbReference type="SUPFAM" id="SSF48008">
    <property type="entry name" value="GntR ligand-binding domain-like"/>
    <property type="match status" value="1"/>
</dbReference>
<comment type="caution">
    <text evidence="6">The sequence shown here is derived from an EMBL/GenBank/DDBJ whole genome shotgun (WGS) entry which is preliminary data.</text>
</comment>
<dbReference type="Pfam" id="PF00392">
    <property type="entry name" value="GntR"/>
    <property type="match status" value="1"/>
</dbReference>
<evidence type="ECO:0000313" key="6">
    <source>
        <dbReference type="EMBL" id="PHV67066.1"/>
    </source>
</evidence>
<keyword evidence="3" id="KW-0804">Transcription</keyword>
<organism evidence="6 7">
    <name type="scientific">Williamsia marianensis</name>
    <dbReference type="NCBI Taxonomy" id="85044"/>
    <lineage>
        <taxon>Bacteria</taxon>
        <taxon>Bacillati</taxon>
        <taxon>Actinomycetota</taxon>
        <taxon>Actinomycetes</taxon>
        <taxon>Mycobacteriales</taxon>
        <taxon>Nocardiaceae</taxon>
        <taxon>Williamsia</taxon>
    </lineage>
</organism>
<dbReference type="Proteomes" id="UP000225108">
    <property type="component" value="Unassembled WGS sequence"/>
</dbReference>
<dbReference type="PROSITE" id="PS50949">
    <property type="entry name" value="HTH_GNTR"/>
    <property type="match status" value="1"/>
</dbReference>
<dbReference type="Gene3D" id="1.20.120.530">
    <property type="entry name" value="GntR ligand-binding domain-like"/>
    <property type="match status" value="1"/>
</dbReference>
<reference evidence="6 7" key="1">
    <citation type="submission" date="2017-10" db="EMBL/GenBank/DDBJ databases">
        <title>The draft genome sequence of Williamsia sp. BULT 1.1 isolated from the semi-arid grassland soils from South Africa.</title>
        <authorList>
            <person name="Kabwe M.H."/>
            <person name="Govender N."/>
            <person name="Mutseka Lunga P."/>
            <person name="Vikram S."/>
            <person name="Makhalanyane T.P."/>
        </authorList>
    </citation>
    <scope>NUCLEOTIDE SEQUENCE [LARGE SCALE GENOMIC DNA]</scope>
    <source>
        <strain evidence="6 7">BULT 1.1</strain>
    </source>
</reference>
<evidence type="ECO:0000256" key="1">
    <source>
        <dbReference type="ARBA" id="ARBA00023015"/>
    </source>
</evidence>
<feature type="compositionally biased region" description="Polar residues" evidence="4">
    <location>
        <begin position="210"/>
        <end position="223"/>
    </location>
</feature>
<dbReference type="AlphaFoldDB" id="A0A2G3PMT5"/>
<keyword evidence="2" id="KW-0238">DNA-binding</keyword>
<dbReference type="RefSeq" id="WP_099383063.1">
    <property type="nucleotide sequence ID" value="NZ_PEBD01000008.1"/>
</dbReference>
<evidence type="ECO:0000313" key="7">
    <source>
        <dbReference type="Proteomes" id="UP000225108"/>
    </source>
</evidence>
<feature type="domain" description="HTH gntR-type" evidence="5">
    <location>
        <begin position="11"/>
        <end position="78"/>
    </location>
</feature>
<dbReference type="InterPro" id="IPR000524">
    <property type="entry name" value="Tscrpt_reg_HTH_GntR"/>
</dbReference>
<dbReference type="InterPro" id="IPR036388">
    <property type="entry name" value="WH-like_DNA-bd_sf"/>
</dbReference>
<dbReference type="Gene3D" id="1.10.10.10">
    <property type="entry name" value="Winged helix-like DNA-binding domain superfamily/Winged helix DNA-binding domain"/>
    <property type="match status" value="1"/>
</dbReference>
<dbReference type="InterPro" id="IPR011711">
    <property type="entry name" value="GntR_C"/>
</dbReference>
<dbReference type="PANTHER" id="PTHR43537:SF49">
    <property type="entry name" value="TRANSCRIPTIONAL REGULATORY PROTEIN"/>
    <property type="match status" value="1"/>
</dbReference>
<dbReference type="InterPro" id="IPR036390">
    <property type="entry name" value="WH_DNA-bd_sf"/>
</dbReference>
<accession>A0A2G3PMT5</accession>
<dbReference type="SUPFAM" id="SSF46785">
    <property type="entry name" value="Winged helix' DNA-binding domain"/>
    <property type="match status" value="1"/>
</dbReference>
<dbReference type="EMBL" id="PEBD01000008">
    <property type="protein sequence ID" value="PHV67066.1"/>
    <property type="molecule type" value="Genomic_DNA"/>
</dbReference>